<evidence type="ECO:0000256" key="1">
    <source>
        <dbReference type="SAM" id="SignalP"/>
    </source>
</evidence>
<dbReference type="AlphaFoldDB" id="A0A9K3I033"/>
<evidence type="ECO:0000313" key="2">
    <source>
        <dbReference type="EMBL" id="KAF5787482.1"/>
    </source>
</evidence>
<dbReference type="Proteomes" id="UP000215914">
    <property type="component" value="Unassembled WGS sequence"/>
</dbReference>
<feature type="signal peptide" evidence="1">
    <location>
        <begin position="1"/>
        <end position="17"/>
    </location>
</feature>
<keyword evidence="1" id="KW-0732">Signal</keyword>
<keyword evidence="3" id="KW-1185">Reference proteome</keyword>
<accession>A0A9K3I033</accession>
<organism evidence="2 3">
    <name type="scientific">Helianthus annuus</name>
    <name type="common">Common sunflower</name>
    <dbReference type="NCBI Taxonomy" id="4232"/>
    <lineage>
        <taxon>Eukaryota</taxon>
        <taxon>Viridiplantae</taxon>
        <taxon>Streptophyta</taxon>
        <taxon>Embryophyta</taxon>
        <taxon>Tracheophyta</taxon>
        <taxon>Spermatophyta</taxon>
        <taxon>Magnoliopsida</taxon>
        <taxon>eudicotyledons</taxon>
        <taxon>Gunneridae</taxon>
        <taxon>Pentapetalae</taxon>
        <taxon>asterids</taxon>
        <taxon>campanulids</taxon>
        <taxon>Asterales</taxon>
        <taxon>Asteraceae</taxon>
        <taxon>Asteroideae</taxon>
        <taxon>Heliantheae alliance</taxon>
        <taxon>Heliantheae</taxon>
        <taxon>Helianthus</taxon>
    </lineage>
</organism>
<evidence type="ECO:0000313" key="3">
    <source>
        <dbReference type="Proteomes" id="UP000215914"/>
    </source>
</evidence>
<dbReference type="Gramene" id="mRNA:HanXRQr2_Chr10g0453341">
    <property type="protein sequence ID" value="mRNA:HanXRQr2_Chr10g0453341"/>
    <property type="gene ID" value="HanXRQr2_Chr10g0453341"/>
</dbReference>
<dbReference type="EMBL" id="MNCJ02000325">
    <property type="protein sequence ID" value="KAF5787482.1"/>
    <property type="molecule type" value="Genomic_DNA"/>
</dbReference>
<proteinExistence type="predicted"/>
<name>A0A9K3I033_HELAN</name>
<gene>
    <name evidence="2" type="ORF">HanXRQr2_Chr10g0453341</name>
</gene>
<comment type="caution">
    <text evidence="2">The sequence shown here is derived from an EMBL/GenBank/DDBJ whole genome shotgun (WGS) entry which is preliminary data.</text>
</comment>
<reference evidence="2" key="2">
    <citation type="submission" date="2020-06" db="EMBL/GenBank/DDBJ databases">
        <title>Helianthus annuus Genome sequencing and assembly Release 2.</title>
        <authorList>
            <person name="Gouzy J."/>
            <person name="Langlade N."/>
            <person name="Munos S."/>
        </authorList>
    </citation>
    <scope>NUCLEOTIDE SEQUENCE</scope>
    <source>
        <tissue evidence="2">Leaves</tissue>
    </source>
</reference>
<reference evidence="2" key="1">
    <citation type="journal article" date="2017" name="Nature">
        <title>The sunflower genome provides insights into oil metabolism, flowering and Asterid evolution.</title>
        <authorList>
            <person name="Badouin H."/>
            <person name="Gouzy J."/>
            <person name="Grassa C.J."/>
            <person name="Murat F."/>
            <person name="Staton S.E."/>
            <person name="Cottret L."/>
            <person name="Lelandais-Briere C."/>
            <person name="Owens G.L."/>
            <person name="Carrere S."/>
            <person name="Mayjonade B."/>
            <person name="Legrand L."/>
            <person name="Gill N."/>
            <person name="Kane N.C."/>
            <person name="Bowers J.E."/>
            <person name="Hubner S."/>
            <person name="Bellec A."/>
            <person name="Berard A."/>
            <person name="Berges H."/>
            <person name="Blanchet N."/>
            <person name="Boniface M.C."/>
            <person name="Brunel D."/>
            <person name="Catrice O."/>
            <person name="Chaidir N."/>
            <person name="Claudel C."/>
            <person name="Donnadieu C."/>
            <person name="Faraut T."/>
            <person name="Fievet G."/>
            <person name="Helmstetter N."/>
            <person name="King M."/>
            <person name="Knapp S.J."/>
            <person name="Lai Z."/>
            <person name="Le Paslier M.C."/>
            <person name="Lippi Y."/>
            <person name="Lorenzon L."/>
            <person name="Mandel J.R."/>
            <person name="Marage G."/>
            <person name="Marchand G."/>
            <person name="Marquand E."/>
            <person name="Bret-Mestries E."/>
            <person name="Morien E."/>
            <person name="Nambeesan S."/>
            <person name="Nguyen T."/>
            <person name="Pegot-Espagnet P."/>
            <person name="Pouilly N."/>
            <person name="Raftis F."/>
            <person name="Sallet E."/>
            <person name="Schiex T."/>
            <person name="Thomas J."/>
            <person name="Vandecasteele C."/>
            <person name="Vares D."/>
            <person name="Vear F."/>
            <person name="Vautrin S."/>
            <person name="Crespi M."/>
            <person name="Mangin B."/>
            <person name="Burke J.M."/>
            <person name="Salse J."/>
            <person name="Munos S."/>
            <person name="Vincourt P."/>
            <person name="Rieseberg L.H."/>
            <person name="Langlade N.B."/>
        </authorList>
    </citation>
    <scope>NUCLEOTIDE SEQUENCE</scope>
    <source>
        <tissue evidence="2">Leaves</tissue>
    </source>
</reference>
<feature type="chain" id="PRO_5039917423" evidence="1">
    <location>
        <begin position="18"/>
        <end position="49"/>
    </location>
</feature>
<sequence length="49" mass="5609">MLCLETWYFQILILIVGLFENPEATLDSLAVCGTILEWVLMYQSSLLLT</sequence>
<protein>
    <submittedName>
        <fullName evidence="2">Uncharacterized protein</fullName>
    </submittedName>
</protein>